<organism evidence="2 3">
    <name type="scientific">Rhodococcus artemisiae</name>
    <dbReference type="NCBI Taxonomy" id="714159"/>
    <lineage>
        <taxon>Bacteria</taxon>
        <taxon>Bacillati</taxon>
        <taxon>Actinomycetota</taxon>
        <taxon>Actinomycetes</taxon>
        <taxon>Mycobacteriales</taxon>
        <taxon>Nocardiaceae</taxon>
        <taxon>Rhodococcus</taxon>
    </lineage>
</organism>
<comment type="caution">
    <text evidence="2">The sequence shown here is derived from an EMBL/GenBank/DDBJ whole genome shotgun (WGS) entry which is preliminary data.</text>
</comment>
<dbReference type="Pfam" id="PF12867">
    <property type="entry name" value="DinB_2"/>
    <property type="match status" value="1"/>
</dbReference>
<proteinExistence type="predicted"/>
<gene>
    <name evidence="2" type="ORF">Q7514_19635</name>
</gene>
<dbReference type="RefSeq" id="WP_330134949.1">
    <property type="nucleotide sequence ID" value="NZ_JAUTXY010000009.1"/>
</dbReference>
<dbReference type="EMBL" id="JAUTXY010000009">
    <property type="protein sequence ID" value="MEE2059735.1"/>
    <property type="molecule type" value="Genomic_DNA"/>
</dbReference>
<accession>A0ABU7LDU7</accession>
<keyword evidence="3" id="KW-1185">Reference proteome</keyword>
<evidence type="ECO:0000313" key="2">
    <source>
        <dbReference type="EMBL" id="MEE2059735.1"/>
    </source>
</evidence>
<name>A0ABU7LDU7_9NOCA</name>
<dbReference type="Gene3D" id="1.20.120.450">
    <property type="entry name" value="dinb family like domain"/>
    <property type="match status" value="1"/>
</dbReference>
<feature type="domain" description="DinB-like" evidence="1">
    <location>
        <begin position="12"/>
        <end position="162"/>
    </location>
</feature>
<dbReference type="SUPFAM" id="SSF109854">
    <property type="entry name" value="DinB/YfiT-like putative metalloenzymes"/>
    <property type="match status" value="1"/>
</dbReference>
<reference evidence="2 3" key="1">
    <citation type="submission" date="2023-07" db="EMBL/GenBank/DDBJ databases">
        <authorList>
            <person name="Girao M."/>
            <person name="Carvalho M.F."/>
        </authorList>
    </citation>
    <scope>NUCLEOTIDE SEQUENCE [LARGE SCALE GENOMIC DNA]</scope>
    <source>
        <strain evidence="2 3">YIM65754</strain>
    </source>
</reference>
<sequence>MSTSRRELLRWQFDLTWSLFEFHLDRLQPDDFLWQPAGLCWTVHERTDGLWTPDWDETEPDPIPVPTIAWVMWHIEWWWTVTLDHVQGRTPRDRTEIRWPGSGEASIARLRDLHDEWVVVLDTTTDEHLDSPAPFPWQGDPDMTVAHTVAWVDVELTKNVAEIGQLRLLRHART</sequence>
<dbReference type="InterPro" id="IPR034660">
    <property type="entry name" value="DinB/YfiT-like"/>
</dbReference>
<dbReference type="InterPro" id="IPR024775">
    <property type="entry name" value="DinB-like"/>
</dbReference>
<protein>
    <submittedName>
        <fullName evidence="2">DinB family protein</fullName>
    </submittedName>
</protein>
<dbReference type="Proteomes" id="UP001336020">
    <property type="component" value="Unassembled WGS sequence"/>
</dbReference>
<evidence type="ECO:0000313" key="3">
    <source>
        <dbReference type="Proteomes" id="UP001336020"/>
    </source>
</evidence>
<evidence type="ECO:0000259" key="1">
    <source>
        <dbReference type="Pfam" id="PF12867"/>
    </source>
</evidence>